<dbReference type="Pfam" id="PF00010">
    <property type="entry name" value="HLH"/>
    <property type="match status" value="1"/>
</dbReference>
<evidence type="ECO:0000256" key="2">
    <source>
        <dbReference type="ARBA" id="ARBA00023015"/>
    </source>
</evidence>
<dbReference type="GO" id="GO:0046983">
    <property type="term" value="F:protein dimerization activity"/>
    <property type="evidence" value="ECO:0007669"/>
    <property type="project" value="InterPro"/>
</dbReference>
<feature type="compositionally biased region" description="Gly residues" evidence="5">
    <location>
        <begin position="75"/>
        <end position="85"/>
    </location>
</feature>
<dbReference type="InterPro" id="IPR051732">
    <property type="entry name" value="USF"/>
</dbReference>
<dbReference type="AlphaFoldDB" id="B9W8P1"/>
<dbReference type="SMART" id="SM00353">
    <property type="entry name" value="HLH"/>
    <property type="match status" value="1"/>
</dbReference>
<name>B9W8P1_CANDC</name>
<evidence type="ECO:0000259" key="6">
    <source>
        <dbReference type="PROSITE" id="PS50888"/>
    </source>
</evidence>
<feature type="region of interest" description="Disordered" evidence="5">
    <location>
        <begin position="142"/>
        <end position="181"/>
    </location>
</feature>
<reference evidence="8 9" key="1">
    <citation type="journal article" date="2009" name="Genome Res.">
        <title>Comparative genomics of the fungal pathogens Candida dubliniensis and Candida albicans.</title>
        <authorList>
            <person name="Jackson A.P."/>
            <person name="Gamble J.A."/>
            <person name="Yeomans T."/>
            <person name="Moran G.P."/>
            <person name="Saunders D."/>
            <person name="Harris D."/>
            <person name="Aslett M."/>
            <person name="Barrell J.F."/>
            <person name="Butler G."/>
            <person name="Citiulo F."/>
            <person name="Coleman D.C."/>
            <person name="de Groot P.W.J."/>
            <person name="Goodwin T.J."/>
            <person name="Quail M.A."/>
            <person name="McQuillan J."/>
            <person name="Munro C.A."/>
            <person name="Pain A."/>
            <person name="Poulter R.T."/>
            <person name="Rajandream M.A."/>
            <person name="Renauld H."/>
            <person name="Spiering M.J."/>
            <person name="Tivey A."/>
            <person name="Gow N.A.R."/>
            <person name="Barrell B."/>
            <person name="Sullivan D.J."/>
            <person name="Berriman M."/>
        </authorList>
    </citation>
    <scope>NUCLEOTIDE SEQUENCE [LARGE SCALE GENOMIC DNA]</scope>
    <source>
        <strain evidence="9">CD36 / ATCC MYA-646 / CBS 7987 / NCPF 3949 / NRRL Y-17841</strain>
    </source>
</reference>
<dbReference type="PANTHER" id="PTHR46117">
    <property type="entry name" value="FI24210P1"/>
    <property type="match status" value="1"/>
</dbReference>
<evidence type="ECO:0000256" key="4">
    <source>
        <dbReference type="ARBA" id="ARBA00023242"/>
    </source>
</evidence>
<gene>
    <name evidence="7" type="ordered locus">Cd36_08150</name>
    <name evidence="8" type="ORF">CD36_08150</name>
</gene>
<dbReference type="Gene3D" id="4.10.280.10">
    <property type="entry name" value="Helix-loop-helix DNA-binding domain"/>
    <property type="match status" value="1"/>
</dbReference>
<dbReference type="InterPro" id="IPR011598">
    <property type="entry name" value="bHLH_dom"/>
</dbReference>
<dbReference type="GeneID" id="8045006"/>
<organism evidence="8 9">
    <name type="scientific">Candida dubliniensis (strain CD36 / ATCC MYA-646 / CBS 7987 / NCPF 3949 / NRRL Y-17841)</name>
    <name type="common">Yeast</name>
    <dbReference type="NCBI Taxonomy" id="573826"/>
    <lineage>
        <taxon>Eukaryota</taxon>
        <taxon>Fungi</taxon>
        <taxon>Dikarya</taxon>
        <taxon>Ascomycota</taxon>
        <taxon>Saccharomycotina</taxon>
        <taxon>Pichiomycetes</taxon>
        <taxon>Debaryomycetaceae</taxon>
        <taxon>Candida/Lodderomyces clade</taxon>
        <taxon>Candida</taxon>
    </lineage>
</organism>
<feature type="region of interest" description="Disordered" evidence="5">
    <location>
        <begin position="1"/>
        <end position="46"/>
    </location>
</feature>
<dbReference type="GO" id="GO:0005634">
    <property type="term" value="C:nucleus"/>
    <property type="evidence" value="ECO:0007669"/>
    <property type="project" value="UniProtKB-SubCell"/>
</dbReference>
<dbReference type="RefSeq" id="XP_002417461.1">
    <property type="nucleotide sequence ID" value="XM_002417416.1"/>
</dbReference>
<evidence type="ECO:0000313" key="9">
    <source>
        <dbReference type="Proteomes" id="UP000002605"/>
    </source>
</evidence>
<comment type="subcellular location">
    <subcellularLocation>
        <location evidence="1">Nucleus</location>
    </subcellularLocation>
</comment>
<dbReference type="PANTHER" id="PTHR46117:SF3">
    <property type="entry name" value="FI24210P1"/>
    <property type="match status" value="1"/>
</dbReference>
<dbReference type="CGD" id="CAL0000162452">
    <property type="gene designation" value="Cd36_08150"/>
</dbReference>
<feature type="compositionally biased region" description="Basic and acidic residues" evidence="5">
    <location>
        <begin position="114"/>
        <end position="125"/>
    </location>
</feature>
<dbReference type="SUPFAM" id="SSF47459">
    <property type="entry name" value="HLH, helix-loop-helix DNA-binding domain"/>
    <property type="match status" value="1"/>
</dbReference>
<evidence type="ECO:0000256" key="5">
    <source>
        <dbReference type="SAM" id="MobiDB-lite"/>
    </source>
</evidence>
<keyword evidence="3" id="KW-0804">Transcription</keyword>
<dbReference type="GO" id="GO:0000981">
    <property type="term" value="F:DNA-binding transcription factor activity, RNA polymerase II-specific"/>
    <property type="evidence" value="ECO:0007669"/>
    <property type="project" value="TreeGrafter"/>
</dbReference>
<evidence type="ECO:0000256" key="1">
    <source>
        <dbReference type="ARBA" id="ARBA00004123"/>
    </source>
</evidence>
<dbReference type="KEGG" id="cdu:CD36_08150"/>
<dbReference type="HOGENOM" id="CLU_983518_0_0_1"/>
<feature type="compositionally biased region" description="Polar residues" evidence="5">
    <location>
        <begin position="12"/>
        <end position="46"/>
    </location>
</feature>
<protein>
    <submittedName>
        <fullName evidence="8">Mitochondria-nucleus communication, retrograde regulation protein 1, putative</fullName>
    </submittedName>
</protein>
<sequence>MSQFGEFYDTYSVDNNQQYDTDFNKSTNTPNVQSAQRNDNRIPSINIKQEGYDSVLSGSLDVKKQLSQSLNNAGVGIGSSYGNGGISKPQSRRNSTHIKSREGSDNEDDDDQNDKDVGNERKRRDNINDKIQELLTLIPSEFFQSNTDSNTKAGTKVAKENSPDEDSMKNSGTKDGKPNKGQILTKSVEYLQYLQNLIDENNRKEVELIMRLKTLELKTSNRSKGNIPIRVGYTSAEKALGEIGVGPCSEEYFKNVLIKSASTSKSGRRGSTSG</sequence>
<evidence type="ECO:0000313" key="8">
    <source>
        <dbReference type="EMBL" id="CAX45114.1"/>
    </source>
</evidence>
<feature type="compositionally biased region" description="Basic and acidic residues" evidence="5">
    <location>
        <begin position="157"/>
        <end position="178"/>
    </location>
</feature>
<keyword evidence="4" id="KW-0539">Nucleus</keyword>
<evidence type="ECO:0000313" key="7">
    <source>
        <dbReference type="CGD" id="CAL0000162452"/>
    </source>
</evidence>
<keyword evidence="2" id="KW-0805">Transcription regulation</keyword>
<feature type="region of interest" description="Disordered" evidence="5">
    <location>
        <begin position="74"/>
        <end position="125"/>
    </location>
</feature>
<feature type="domain" description="BHLH" evidence="6">
    <location>
        <begin position="111"/>
        <end position="194"/>
    </location>
</feature>
<accession>B9W8P1</accession>
<dbReference type="Proteomes" id="UP000002605">
    <property type="component" value="Chromosome 1"/>
</dbReference>
<dbReference type="VEuPathDB" id="FungiDB:CD36_08150"/>
<evidence type="ECO:0000256" key="3">
    <source>
        <dbReference type="ARBA" id="ARBA00023163"/>
    </source>
</evidence>
<dbReference type="eggNOG" id="ENOG502S1F7">
    <property type="taxonomic scope" value="Eukaryota"/>
</dbReference>
<feature type="compositionally biased region" description="Polar residues" evidence="5">
    <location>
        <begin position="142"/>
        <end position="153"/>
    </location>
</feature>
<dbReference type="CDD" id="cd11387">
    <property type="entry name" value="bHLHzip_USF_MITF"/>
    <property type="match status" value="1"/>
</dbReference>
<dbReference type="OrthoDB" id="690068at2759"/>
<proteinExistence type="predicted"/>
<dbReference type="EMBL" id="FM992688">
    <property type="protein sequence ID" value="CAX45114.1"/>
    <property type="molecule type" value="Genomic_DNA"/>
</dbReference>
<dbReference type="PROSITE" id="PS50888">
    <property type="entry name" value="BHLH"/>
    <property type="match status" value="1"/>
</dbReference>
<dbReference type="GO" id="GO:0000978">
    <property type="term" value="F:RNA polymerase II cis-regulatory region sequence-specific DNA binding"/>
    <property type="evidence" value="ECO:0007669"/>
    <property type="project" value="TreeGrafter"/>
</dbReference>
<keyword evidence="9" id="KW-1185">Reference proteome</keyword>
<dbReference type="InterPro" id="IPR036638">
    <property type="entry name" value="HLH_DNA-bd_sf"/>
</dbReference>